<dbReference type="PANTHER" id="PTHR33116:SF75">
    <property type="entry name" value="RIBONUCLEASE H PROTEIN"/>
    <property type="match status" value="1"/>
</dbReference>
<sequence>MFKQSKELSLVRGAVFGNGSVHITHLQFADDMVLLLEPNMEYLFNAKRILRCFELVSGLRINFHKSCLVRVGKKQPGEGNWAIAFRCVLKSLPLNYVGLPLGGNANRETFWKHVVSRVEQRLSPWKGAIISKGGRLVLIKANLYSLPSYFMSVFSIPVVVAKKLEKLRCVFFWNDNHMRRNIHYVDWDTLCKHKKHGGLGIGKMRDKGLSLIAK</sequence>
<keyword evidence="2" id="KW-1185">Reference proteome</keyword>
<evidence type="ECO:0008006" key="3">
    <source>
        <dbReference type="Google" id="ProtNLM"/>
    </source>
</evidence>
<evidence type="ECO:0000313" key="2">
    <source>
        <dbReference type="Proteomes" id="UP001280121"/>
    </source>
</evidence>
<organism evidence="1 2">
    <name type="scientific">Dipteronia dyeriana</name>
    <dbReference type="NCBI Taxonomy" id="168575"/>
    <lineage>
        <taxon>Eukaryota</taxon>
        <taxon>Viridiplantae</taxon>
        <taxon>Streptophyta</taxon>
        <taxon>Embryophyta</taxon>
        <taxon>Tracheophyta</taxon>
        <taxon>Spermatophyta</taxon>
        <taxon>Magnoliopsida</taxon>
        <taxon>eudicotyledons</taxon>
        <taxon>Gunneridae</taxon>
        <taxon>Pentapetalae</taxon>
        <taxon>rosids</taxon>
        <taxon>malvids</taxon>
        <taxon>Sapindales</taxon>
        <taxon>Sapindaceae</taxon>
        <taxon>Hippocastanoideae</taxon>
        <taxon>Acereae</taxon>
        <taxon>Dipteronia</taxon>
    </lineage>
</organism>
<accession>A0AAD9XPF1</accession>
<dbReference type="PANTHER" id="PTHR33116">
    <property type="entry name" value="REVERSE TRANSCRIPTASE ZINC-BINDING DOMAIN-CONTAINING PROTEIN-RELATED-RELATED"/>
    <property type="match status" value="1"/>
</dbReference>
<dbReference type="Proteomes" id="UP001280121">
    <property type="component" value="Unassembled WGS sequence"/>
</dbReference>
<reference evidence="1" key="1">
    <citation type="journal article" date="2023" name="Plant J.">
        <title>Genome sequences and population genomics provide insights into the demographic history, inbreeding, and mutation load of two 'living fossil' tree species of Dipteronia.</title>
        <authorList>
            <person name="Feng Y."/>
            <person name="Comes H.P."/>
            <person name="Chen J."/>
            <person name="Zhu S."/>
            <person name="Lu R."/>
            <person name="Zhang X."/>
            <person name="Li P."/>
            <person name="Qiu J."/>
            <person name="Olsen K.M."/>
            <person name="Qiu Y."/>
        </authorList>
    </citation>
    <scope>NUCLEOTIDE SEQUENCE</scope>
    <source>
        <strain evidence="1">KIB01</strain>
    </source>
</reference>
<dbReference type="EMBL" id="JANJYI010000001">
    <property type="protein sequence ID" value="KAK2663067.1"/>
    <property type="molecule type" value="Genomic_DNA"/>
</dbReference>
<protein>
    <recommendedName>
        <fullName evidence="3">Reverse transcriptase domain-containing protein</fullName>
    </recommendedName>
</protein>
<gene>
    <name evidence="1" type="ORF">Ddye_001641</name>
</gene>
<dbReference type="AlphaFoldDB" id="A0AAD9XPF1"/>
<proteinExistence type="predicted"/>
<name>A0AAD9XPF1_9ROSI</name>
<evidence type="ECO:0000313" key="1">
    <source>
        <dbReference type="EMBL" id="KAK2663067.1"/>
    </source>
</evidence>
<comment type="caution">
    <text evidence="1">The sequence shown here is derived from an EMBL/GenBank/DDBJ whole genome shotgun (WGS) entry which is preliminary data.</text>
</comment>